<dbReference type="Pfam" id="PF02517">
    <property type="entry name" value="Rce1-like"/>
    <property type="match status" value="1"/>
</dbReference>
<feature type="domain" description="CAAX prenyl protease 2/Lysostaphin resistance protein A-like" evidence="2">
    <location>
        <begin position="54"/>
        <end position="146"/>
    </location>
</feature>
<feature type="transmembrane region" description="Helical" evidence="1">
    <location>
        <begin position="135"/>
        <end position="152"/>
    </location>
</feature>
<proteinExistence type="predicted"/>
<evidence type="ECO:0000256" key="1">
    <source>
        <dbReference type="SAM" id="Phobius"/>
    </source>
</evidence>
<dbReference type="NCBIfam" id="NF033192">
    <property type="entry name" value="JDVT-CAAX"/>
    <property type="match status" value="1"/>
</dbReference>
<reference evidence="3 4" key="1">
    <citation type="journal article" date="2020" name="Nature">
        <title>Bacterial chemolithoautotrophy via manganese oxidation.</title>
        <authorList>
            <person name="Yu H."/>
            <person name="Leadbetter J.R."/>
        </authorList>
    </citation>
    <scope>NUCLEOTIDE SEQUENCE [LARGE SCALE GENOMIC DNA]</scope>
    <source>
        <strain evidence="3 4">Mn-1</strain>
    </source>
</reference>
<sequence length="157" mass="18223">MRKLIHEIGLDIFTPFYKDPPFLLALGAGGFFWLLLAQVQPLTPMAPRQIFSTPFLFLVVWQPWFEEILFRGFLQGTWADHPRGKRSFFGITGANALVSLLFTIMHFWTHPPLWAVSVFFPSLLFGYFRDRYGSLYPSIFLHMFYNGGYFFLTGLPA</sequence>
<feature type="transmembrane region" description="Helical" evidence="1">
    <location>
        <begin position="21"/>
        <end position="39"/>
    </location>
</feature>
<keyword evidence="1" id="KW-0472">Membrane</keyword>
<evidence type="ECO:0000313" key="3">
    <source>
        <dbReference type="EMBL" id="NKE73703.1"/>
    </source>
</evidence>
<dbReference type="GO" id="GO:0004175">
    <property type="term" value="F:endopeptidase activity"/>
    <property type="evidence" value="ECO:0007669"/>
    <property type="project" value="UniProtKB-ARBA"/>
</dbReference>
<evidence type="ECO:0000259" key="2">
    <source>
        <dbReference type="Pfam" id="PF02517"/>
    </source>
</evidence>
<accession>A0A7X6IDG4</accession>
<keyword evidence="3" id="KW-0378">Hydrolase</keyword>
<dbReference type="EMBL" id="VTOW01000010">
    <property type="protein sequence ID" value="NKE73703.1"/>
    <property type="molecule type" value="Genomic_DNA"/>
</dbReference>
<keyword evidence="3" id="KW-0645">Protease</keyword>
<dbReference type="RefSeq" id="WP_168063666.1">
    <property type="nucleotide sequence ID" value="NZ_VTOW01000010.1"/>
</dbReference>
<keyword evidence="4" id="KW-1185">Reference proteome</keyword>
<protein>
    <submittedName>
        <fullName evidence="3">JDVT-CTERM system CAAX-type protease</fullName>
    </submittedName>
</protein>
<evidence type="ECO:0000313" key="4">
    <source>
        <dbReference type="Proteomes" id="UP000534783"/>
    </source>
</evidence>
<dbReference type="Proteomes" id="UP000534783">
    <property type="component" value="Unassembled WGS sequence"/>
</dbReference>
<dbReference type="GO" id="GO:0080120">
    <property type="term" value="P:CAAX-box protein maturation"/>
    <property type="evidence" value="ECO:0007669"/>
    <property type="project" value="UniProtKB-ARBA"/>
</dbReference>
<dbReference type="InterPro" id="IPR003675">
    <property type="entry name" value="Rce1/LyrA-like_dom"/>
</dbReference>
<keyword evidence="1" id="KW-1133">Transmembrane helix</keyword>
<name>A0A7X6IDG4_9BACT</name>
<feature type="transmembrane region" description="Helical" evidence="1">
    <location>
        <begin position="86"/>
        <end position="105"/>
    </location>
</feature>
<dbReference type="GO" id="GO:0006508">
    <property type="term" value="P:proteolysis"/>
    <property type="evidence" value="ECO:0007669"/>
    <property type="project" value="UniProtKB-KW"/>
</dbReference>
<organism evidence="3 4">
    <name type="scientific">Candidatus Manganitrophus noduliformans</name>
    <dbReference type="NCBI Taxonomy" id="2606439"/>
    <lineage>
        <taxon>Bacteria</taxon>
        <taxon>Pseudomonadati</taxon>
        <taxon>Nitrospirota</taxon>
        <taxon>Nitrospiria</taxon>
        <taxon>Candidatus Troglogloeales</taxon>
        <taxon>Candidatus Manganitrophaceae</taxon>
        <taxon>Candidatus Manganitrophus</taxon>
    </lineage>
</organism>
<comment type="caution">
    <text evidence="3">The sequence shown here is derived from an EMBL/GenBank/DDBJ whole genome shotgun (WGS) entry which is preliminary data.</text>
</comment>
<feature type="transmembrane region" description="Helical" evidence="1">
    <location>
        <begin position="45"/>
        <end position="65"/>
    </location>
</feature>
<dbReference type="AlphaFoldDB" id="A0A7X6IDG4"/>
<keyword evidence="1" id="KW-0812">Transmembrane</keyword>
<gene>
    <name evidence="3" type="ORF">MNODULE_23390</name>
</gene>